<gene>
    <name evidence="1" type="primary">Dsec\GM25351</name>
    <name evidence="1" type="ORF">Dsec_GM25351</name>
</gene>
<sequence>MDFNQSFEDIESQLDNFVIRKKQQSEESTGKCGPEVHDNVPLTISQIERATQDPENENVFITDDVHPIHFCTCIVYAFVTGNGTHNESFMKFMIDDGTGSLEASITKKPFNGRVITSLYSEASSLASSEAYKNIAVSMMRLLQVSMEYIDPNRISRGHNLFLRGRPNRFRGKMGLDAFQFFIDSGRSREMEIGFVDYLTDWQRRHKTMQNTTKNSIVGFSY</sequence>
<dbReference type="GO" id="GO:0043047">
    <property type="term" value="F:single-stranded telomeric DNA binding"/>
    <property type="evidence" value="ECO:0007669"/>
    <property type="project" value="EnsemblMetazoa"/>
</dbReference>
<keyword evidence="2" id="KW-1185">Reference proteome</keyword>
<evidence type="ECO:0000313" key="2">
    <source>
        <dbReference type="Proteomes" id="UP000001292"/>
    </source>
</evidence>
<dbReference type="AlphaFoldDB" id="B4HG30"/>
<evidence type="ECO:0000313" key="1">
    <source>
        <dbReference type="EMBL" id="EDW41276.1"/>
    </source>
</evidence>
<dbReference type="Proteomes" id="UP000001292">
    <property type="component" value="Unassembled WGS sequence"/>
</dbReference>
<dbReference type="FunFam" id="2.40.50.140:FF:000709">
    <property type="entry name" value="GD14384"/>
    <property type="match status" value="1"/>
</dbReference>
<dbReference type="Gene3D" id="2.40.50.140">
    <property type="entry name" value="Nucleic acid-binding proteins"/>
    <property type="match status" value="1"/>
</dbReference>
<dbReference type="GO" id="GO:0000782">
    <property type="term" value="C:telomere cap complex"/>
    <property type="evidence" value="ECO:0007669"/>
    <property type="project" value="EnsemblMetazoa"/>
</dbReference>
<dbReference type="OMA" id="GRGVHNK"/>
<dbReference type="OrthoDB" id="7915056at2759"/>
<accession>B4HG30</accession>
<proteinExistence type="predicted"/>
<protein>
    <submittedName>
        <fullName evidence="1">GM25351</fullName>
    </submittedName>
</protein>
<dbReference type="STRING" id="7238.B4HG30"/>
<dbReference type="GO" id="GO:0016233">
    <property type="term" value="P:telomere capping"/>
    <property type="evidence" value="ECO:0007669"/>
    <property type="project" value="EnsemblMetazoa"/>
</dbReference>
<dbReference type="PhylomeDB" id="B4HG30"/>
<reference evidence="1 2" key="1">
    <citation type="journal article" date="2007" name="Nature">
        <title>Evolution of genes and genomes on the Drosophila phylogeny.</title>
        <authorList>
            <consortium name="Drosophila 12 Genomes Consortium"/>
            <person name="Clark A.G."/>
            <person name="Eisen M.B."/>
            <person name="Smith D.R."/>
            <person name="Bergman C.M."/>
            <person name="Oliver B."/>
            <person name="Markow T.A."/>
            <person name="Kaufman T.C."/>
            <person name="Kellis M."/>
            <person name="Gelbart W."/>
            <person name="Iyer V.N."/>
            <person name="Pollard D.A."/>
            <person name="Sackton T.B."/>
            <person name="Larracuente A.M."/>
            <person name="Singh N.D."/>
            <person name="Abad J.P."/>
            <person name="Abt D.N."/>
            <person name="Adryan B."/>
            <person name="Aguade M."/>
            <person name="Akashi H."/>
            <person name="Anderson W.W."/>
            <person name="Aquadro C.F."/>
            <person name="Ardell D.H."/>
            <person name="Arguello R."/>
            <person name="Artieri C.G."/>
            <person name="Barbash D.A."/>
            <person name="Barker D."/>
            <person name="Barsanti P."/>
            <person name="Batterham P."/>
            <person name="Batzoglou S."/>
            <person name="Begun D."/>
            <person name="Bhutkar A."/>
            <person name="Blanco E."/>
            <person name="Bosak S.A."/>
            <person name="Bradley R.K."/>
            <person name="Brand A.D."/>
            <person name="Brent M.R."/>
            <person name="Brooks A.N."/>
            <person name="Brown R.H."/>
            <person name="Butlin R.K."/>
            <person name="Caggese C."/>
            <person name="Calvi B.R."/>
            <person name="Bernardo de Carvalho A."/>
            <person name="Caspi A."/>
            <person name="Castrezana S."/>
            <person name="Celniker S.E."/>
            <person name="Chang J.L."/>
            <person name="Chapple C."/>
            <person name="Chatterji S."/>
            <person name="Chinwalla A."/>
            <person name="Civetta A."/>
            <person name="Clifton S.W."/>
            <person name="Comeron J.M."/>
            <person name="Costello J.C."/>
            <person name="Coyne J.A."/>
            <person name="Daub J."/>
            <person name="David R.G."/>
            <person name="Delcher A.L."/>
            <person name="Delehaunty K."/>
            <person name="Do C.B."/>
            <person name="Ebling H."/>
            <person name="Edwards K."/>
            <person name="Eickbush T."/>
            <person name="Evans J.D."/>
            <person name="Filipski A."/>
            <person name="Findeiss S."/>
            <person name="Freyhult E."/>
            <person name="Fulton L."/>
            <person name="Fulton R."/>
            <person name="Garcia A.C."/>
            <person name="Gardiner A."/>
            <person name="Garfield D.A."/>
            <person name="Garvin B.E."/>
            <person name="Gibson G."/>
            <person name="Gilbert D."/>
            <person name="Gnerre S."/>
            <person name="Godfrey J."/>
            <person name="Good R."/>
            <person name="Gotea V."/>
            <person name="Gravely B."/>
            <person name="Greenberg A.J."/>
            <person name="Griffiths-Jones S."/>
            <person name="Gross S."/>
            <person name="Guigo R."/>
            <person name="Gustafson E.A."/>
            <person name="Haerty W."/>
            <person name="Hahn M.W."/>
            <person name="Halligan D.L."/>
            <person name="Halpern A.L."/>
            <person name="Halter G.M."/>
            <person name="Han M.V."/>
            <person name="Heger A."/>
            <person name="Hillier L."/>
            <person name="Hinrichs A.S."/>
            <person name="Holmes I."/>
            <person name="Hoskins R.A."/>
            <person name="Hubisz M.J."/>
            <person name="Hultmark D."/>
            <person name="Huntley M.A."/>
            <person name="Jaffe D.B."/>
            <person name="Jagadeeshan S."/>
            <person name="Jeck W.R."/>
            <person name="Johnson J."/>
            <person name="Jones C.D."/>
            <person name="Jordan W.C."/>
            <person name="Karpen G.H."/>
            <person name="Kataoka E."/>
            <person name="Keightley P.D."/>
            <person name="Kheradpour P."/>
            <person name="Kirkness E.F."/>
            <person name="Koerich L.B."/>
            <person name="Kristiansen K."/>
            <person name="Kudrna D."/>
            <person name="Kulathinal R.J."/>
            <person name="Kumar S."/>
            <person name="Kwok R."/>
            <person name="Lander E."/>
            <person name="Langley C.H."/>
            <person name="Lapoint R."/>
            <person name="Lazzaro B.P."/>
            <person name="Lee S.J."/>
            <person name="Levesque L."/>
            <person name="Li R."/>
            <person name="Lin C.F."/>
            <person name="Lin M.F."/>
            <person name="Lindblad-Toh K."/>
            <person name="Llopart A."/>
            <person name="Long M."/>
            <person name="Low L."/>
            <person name="Lozovsky E."/>
            <person name="Lu J."/>
            <person name="Luo M."/>
            <person name="Machado C.A."/>
            <person name="Makalowski W."/>
            <person name="Marzo M."/>
            <person name="Matsuda M."/>
            <person name="Matzkin L."/>
            <person name="McAllister B."/>
            <person name="McBride C.S."/>
            <person name="McKernan B."/>
            <person name="McKernan K."/>
            <person name="Mendez-Lago M."/>
            <person name="Minx P."/>
            <person name="Mollenhauer M.U."/>
            <person name="Montooth K."/>
            <person name="Mount S.M."/>
            <person name="Mu X."/>
            <person name="Myers E."/>
            <person name="Negre B."/>
            <person name="Newfeld S."/>
            <person name="Nielsen R."/>
            <person name="Noor M.A."/>
            <person name="O'Grady P."/>
            <person name="Pachter L."/>
            <person name="Papaceit M."/>
            <person name="Parisi M.J."/>
            <person name="Parisi M."/>
            <person name="Parts L."/>
            <person name="Pedersen J.S."/>
            <person name="Pesole G."/>
            <person name="Phillippy A.M."/>
            <person name="Ponting C.P."/>
            <person name="Pop M."/>
            <person name="Porcelli D."/>
            <person name="Powell J.R."/>
            <person name="Prohaska S."/>
            <person name="Pruitt K."/>
            <person name="Puig M."/>
            <person name="Quesneville H."/>
            <person name="Ram K.R."/>
            <person name="Rand D."/>
            <person name="Rasmussen M.D."/>
            <person name="Reed L.K."/>
            <person name="Reenan R."/>
            <person name="Reily A."/>
            <person name="Remington K.A."/>
            <person name="Rieger T.T."/>
            <person name="Ritchie M.G."/>
            <person name="Robin C."/>
            <person name="Rogers Y.H."/>
            <person name="Rohde C."/>
            <person name="Rozas J."/>
            <person name="Rubenfield M.J."/>
            <person name="Ruiz A."/>
            <person name="Russo S."/>
            <person name="Salzberg S.L."/>
            <person name="Sanchez-Gracia A."/>
            <person name="Saranga D.J."/>
            <person name="Sato H."/>
            <person name="Schaeffer S.W."/>
            <person name="Schatz M.C."/>
            <person name="Schlenke T."/>
            <person name="Schwartz R."/>
            <person name="Segarra C."/>
            <person name="Singh R.S."/>
            <person name="Sirot L."/>
            <person name="Sirota M."/>
            <person name="Sisneros N.B."/>
            <person name="Smith C.D."/>
            <person name="Smith T.F."/>
            <person name="Spieth J."/>
            <person name="Stage D.E."/>
            <person name="Stark A."/>
            <person name="Stephan W."/>
            <person name="Strausberg R.L."/>
            <person name="Strempel S."/>
            <person name="Sturgill D."/>
            <person name="Sutton G."/>
            <person name="Sutton G.G."/>
            <person name="Tao W."/>
            <person name="Teichmann S."/>
            <person name="Tobari Y.N."/>
            <person name="Tomimura Y."/>
            <person name="Tsolas J.M."/>
            <person name="Valente V.L."/>
            <person name="Venter E."/>
            <person name="Venter J.C."/>
            <person name="Vicario S."/>
            <person name="Vieira F.G."/>
            <person name="Vilella A.J."/>
            <person name="Villasante A."/>
            <person name="Walenz B."/>
            <person name="Wang J."/>
            <person name="Wasserman M."/>
            <person name="Watts T."/>
            <person name="Wilson D."/>
            <person name="Wilson R.K."/>
            <person name="Wing R.A."/>
            <person name="Wolfner M.F."/>
            <person name="Wong A."/>
            <person name="Wong G.K."/>
            <person name="Wu C.I."/>
            <person name="Wu G."/>
            <person name="Yamamoto D."/>
            <person name="Yang H.P."/>
            <person name="Yang S.P."/>
            <person name="Yorke J.A."/>
            <person name="Yoshida K."/>
            <person name="Zdobnov E."/>
            <person name="Zhang P."/>
            <person name="Zhang Y."/>
            <person name="Zimin A.V."/>
            <person name="Baldwin J."/>
            <person name="Abdouelleil A."/>
            <person name="Abdulkadir J."/>
            <person name="Abebe A."/>
            <person name="Abera B."/>
            <person name="Abreu J."/>
            <person name="Acer S.C."/>
            <person name="Aftuck L."/>
            <person name="Alexander A."/>
            <person name="An P."/>
            <person name="Anderson E."/>
            <person name="Anderson S."/>
            <person name="Arachi H."/>
            <person name="Azer M."/>
            <person name="Bachantsang P."/>
            <person name="Barry A."/>
            <person name="Bayul T."/>
            <person name="Berlin A."/>
            <person name="Bessette D."/>
            <person name="Bloom T."/>
            <person name="Blye J."/>
            <person name="Boguslavskiy L."/>
            <person name="Bonnet C."/>
            <person name="Boukhgalter B."/>
            <person name="Bourzgui I."/>
            <person name="Brown A."/>
            <person name="Cahill P."/>
            <person name="Channer S."/>
            <person name="Cheshatsang Y."/>
            <person name="Chuda L."/>
            <person name="Citroen M."/>
            <person name="Collymore A."/>
            <person name="Cooke P."/>
            <person name="Costello M."/>
            <person name="D'Aco K."/>
            <person name="Daza R."/>
            <person name="De Haan G."/>
            <person name="DeGray S."/>
            <person name="DeMaso C."/>
            <person name="Dhargay N."/>
            <person name="Dooley K."/>
            <person name="Dooley E."/>
            <person name="Doricent M."/>
            <person name="Dorje P."/>
            <person name="Dorjee K."/>
            <person name="Dupes A."/>
            <person name="Elong R."/>
            <person name="Falk J."/>
            <person name="Farina A."/>
            <person name="Faro S."/>
            <person name="Ferguson D."/>
            <person name="Fisher S."/>
            <person name="Foley C.D."/>
            <person name="Franke A."/>
            <person name="Friedrich D."/>
            <person name="Gadbois L."/>
            <person name="Gearin G."/>
            <person name="Gearin C.R."/>
            <person name="Giannoukos G."/>
            <person name="Goode T."/>
            <person name="Graham J."/>
            <person name="Grandbois E."/>
            <person name="Grewal S."/>
            <person name="Gyaltsen K."/>
            <person name="Hafez N."/>
            <person name="Hagos B."/>
            <person name="Hall J."/>
            <person name="Henson C."/>
            <person name="Hollinger A."/>
            <person name="Honan T."/>
            <person name="Huard M.D."/>
            <person name="Hughes L."/>
            <person name="Hurhula B."/>
            <person name="Husby M.E."/>
            <person name="Kamat A."/>
            <person name="Kanga B."/>
            <person name="Kashin S."/>
            <person name="Khazanovich D."/>
            <person name="Kisner P."/>
            <person name="Lance K."/>
            <person name="Lara M."/>
            <person name="Lee W."/>
            <person name="Lennon N."/>
            <person name="Letendre F."/>
            <person name="LeVine R."/>
            <person name="Lipovsky A."/>
            <person name="Liu X."/>
            <person name="Liu J."/>
            <person name="Liu S."/>
            <person name="Lokyitsang T."/>
            <person name="Lokyitsang Y."/>
            <person name="Lubonja R."/>
            <person name="Lui A."/>
            <person name="MacDonald P."/>
            <person name="Magnisalis V."/>
            <person name="Maru K."/>
            <person name="Matthews C."/>
            <person name="McCusker W."/>
            <person name="McDonough S."/>
            <person name="Mehta T."/>
            <person name="Meldrim J."/>
            <person name="Meneus L."/>
            <person name="Mihai O."/>
            <person name="Mihalev A."/>
            <person name="Mihova T."/>
            <person name="Mittelman R."/>
            <person name="Mlenga V."/>
            <person name="Montmayeur A."/>
            <person name="Mulrain L."/>
            <person name="Navidi A."/>
            <person name="Naylor J."/>
            <person name="Negash T."/>
            <person name="Nguyen T."/>
            <person name="Nguyen N."/>
            <person name="Nicol R."/>
            <person name="Norbu C."/>
            <person name="Norbu N."/>
            <person name="Novod N."/>
            <person name="O'Neill B."/>
            <person name="Osman S."/>
            <person name="Markiewicz E."/>
            <person name="Oyono O.L."/>
            <person name="Patti C."/>
            <person name="Phunkhang P."/>
            <person name="Pierre F."/>
            <person name="Priest M."/>
            <person name="Raghuraman S."/>
            <person name="Rege F."/>
            <person name="Reyes R."/>
            <person name="Rise C."/>
            <person name="Rogov P."/>
            <person name="Ross K."/>
            <person name="Ryan E."/>
            <person name="Settipalli S."/>
            <person name="Shea T."/>
            <person name="Sherpa N."/>
            <person name="Shi L."/>
            <person name="Shih D."/>
            <person name="Sparrow T."/>
            <person name="Spaulding J."/>
            <person name="Stalker J."/>
            <person name="Stange-Thomann N."/>
            <person name="Stavropoulos S."/>
            <person name="Stone C."/>
            <person name="Strader C."/>
            <person name="Tesfaye S."/>
            <person name="Thomson T."/>
            <person name="Thoulutsang Y."/>
            <person name="Thoulutsang D."/>
            <person name="Topham K."/>
            <person name="Topping I."/>
            <person name="Tsamla T."/>
            <person name="Vassiliev H."/>
            <person name="Vo A."/>
            <person name="Wangchuk T."/>
            <person name="Wangdi T."/>
            <person name="Weiand M."/>
            <person name="Wilkinson J."/>
            <person name="Wilson A."/>
            <person name="Yadav S."/>
            <person name="Young G."/>
            <person name="Yu Q."/>
            <person name="Zembek L."/>
            <person name="Zhong D."/>
            <person name="Zimmer A."/>
            <person name="Zwirko Z."/>
            <person name="Jaffe D.B."/>
            <person name="Alvarez P."/>
            <person name="Brockman W."/>
            <person name="Butler J."/>
            <person name="Chin C."/>
            <person name="Gnerre S."/>
            <person name="Grabherr M."/>
            <person name="Kleber M."/>
            <person name="Mauceli E."/>
            <person name="MacCallum I."/>
        </authorList>
    </citation>
    <scope>NUCLEOTIDE SEQUENCE [LARGE SCALE GENOMIC DNA]</scope>
    <source>
        <strain evidence="2">Rob3c / Tucson 14021-0248.25</strain>
    </source>
</reference>
<dbReference type="KEGG" id="dse:6605457"/>
<name>B4HG30_DROSE</name>
<dbReference type="InterPro" id="IPR012340">
    <property type="entry name" value="NA-bd_OB-fold"/>
</dbReference>
<dbReference type="HOGENOM" id="CLU_1311269_0_0_1"/>
<dbReference type="EMBL" id="CH480815">
    <property type="protein sequence ID" value="EDW41276.1"/>
    <property type="molecule type" value="Genomic_DNA"/>
</dbReference>
<organism evidence="2">
    <name type="scientific">Drosophila sechellia</name>
    <name type="common">Fruit fly</name>
    <dbReference type="NCBI Taxonomy" id="7238"/>
    <lineage>
        <taxon>Eukaryota</taxon>
        <taxon>Metazoa</taxon>
        <taxon>Ecdysozoa</taxon>
        <taxon>Arthropoda</taxon>
        <taxon>Hexapoda</taxon>
        <taxon>Insecta</taxon>
        <taxon>Pterygota</taxon>
        <taxon>Neoptera</taxon>
        <taxon>Endopterygota</taxon>
        <taxon>Diptera</taxon>
        <taxon>Brachycera</taxon>
        <taxon>Muscomorpha</taxon>
        <taxon>Ephydroidea</taxon>
        <taxon>Drosophilidae</taxon>
        <taxon>Drosophila</taxon>
        <taxon>Sophophora</taxon>
    </lineage>
</organism>